<dbReference type="Pfam" id="PF03767">
    <property type="entry name" value="Acid_phosphat_B"/>
    <property type="match status" value="1"/>
</dbReference>
<evidence type="ECO:0000256" key="1">
    <source>
        <dbReference type="ARBA" id="ARBA00022723"/>
    </source>
</evidence>
<protein>
    <submittedName>
        <fullName evidence="4">5'-nucleotidase</fullName>
    </submittedName>
</protein>
<dbReference type="PANTHER" id="PTHR31284:SF10">
    <property type="entry name" value="ACID PHOSPHATASE-LIKE PROTEIN"/>
    <property type="match status" value="1"/>
</dbReference>
<feature type="chain" id="PRO_5001918486" evidence="3">
    <location>
        <begin position="23"/>
        <end position="248"/>
    </location>
</feature>
<feature type="signal peptide" evidence="3">
    <location>
        <begin position="1"/>
        <end position="22"/>
    </location>
</feature>
<name>A0A095TS62_9GAMM</name>
<evidence type="ECO:0000256" key="2">
    <source>
        <dbReference type="ARBA" id="ARBA00022729"/>
    </source>
</evidence>
<dbReference type="AlphaFoldDB" id="A0A095TS62"/>
<dbReference type="Proteomes" id="UP000029577">
    <property type="component" value="Unassembled WGS sequence"/>
</dbReference>
<dbReference type="SUPFAM" id="SSF56784">
    <property type="entry name" value="HAD-like"/>
    <property type="match status" value="1"/>
</dbReference>
<evidence type="ECO:0000313" key="5">
    <source>
        <dbReference type="Proteomes" id="UP000029577"/>
    </source>
</evidence>
<sequence>MKNLLKTLPLLILPVISITAYAADAPGICAPKAYEMALRYQQKSAEIMALQLQTYKFARQDFLQKVAHLASPEKAAVVMDLDETVLDNSPLLVRDMENCHDYTQWDTWDAWEKRGHPGLIPGAKAFLQTVSDKKVHIFYVSDRSEANKQQTLATLRALGLPQVSAENVLLDTASKQVRREAIRKHYNIIMLFGDSLPDLAAQFKNKKTTDQQRQLVRDSEAHFADDWIVLPNAAYGSWSDAQLTPWKP</sequence>
<dbReference type="InterPro" id="IPR006423">
    <property type="entry name" value="Lipo_e_P4"/>
</dbReference>
<dbReference type="OrthoDB" id="395856at2"/>
<evidence type="ECO:0000256" key="3">
    <source>
        <dbReference type="SAM" id="SignalP"/>
    </source>
</evidence>
<comment type="caution">
    <text evidence="4">The sequence shown here is derived from an EMBL/GenBank/DDBJ whole genome shotgun (WGS) entry which is preliminary data.</text>
</comment>
<reference evidence="4" key="1">
    <citation type="submission" date="2014-12" db="EMBL/GenBank/DDBJ databases">
        <title>The draft genome of the Tatumella morbirosei type strain, LMG23360T isolated from pineapple rot.</title>
        <authorList>
            <person name="Smits T.H."/>
            <person name="Palmer M."/>
            <person name="Venter S.N."/>
            <person name="Duffy B."/>
            <person name="Steenkamp E.T."/>
            <person name="Chan W.Y."/>
            <person name="Coutinho T.A."/>
            <person name="Coetzee M.P."/>
            <person name="De Maayer P."/>
        </authorList>
    </citation>
    <scope>NUCLEOTIDE SEQUENCE [LARGE SCALE GENOMIC DNA]</scope>
    <source>
        <strain evidence="4">LMG 23360</strain>
    </source>
</reference>
<keyword evidence="2 3" id="KW-0732">Signal</keyword>
<gene>
    <name evidence="4" type="ORF">HA49_02170</name>
</gene>
<dbReference type="GO" id="GO:0046872">
    <property type="term" value="F:metal ion binding"/>
    <property type="evidence" value="ECO:0007669"/>
    <property type="project" value="UniProtKB-KW"/>
</dbReference>
<dbReference type="SFLD" id="SFLDG01125">
    <property type="entry name" value="C1.1:_Acid_Phosphatase_Like"/>
    <property type="match status" value="1"/>
</dbReference>
<proteinExistence type="predicted"/>
<dbReference type="PANTHER" id="PTHR31284">
    <property type="entry name" value="ACID PHOSPHATASE-LIKE PROTEIN"/>
    <property type="match status" value="1"/>
</dbReference>
<keyword evidence="1" id="KW-0479">Metal-binding</keyword>
<dbReference type="RefSeq" id="WP_038016284.1">
    <property type="nucleotide sequence ID" value="NZ_JPKR02000005.1"/>
</dbReference>
<evidence type="ECO:0000313" key="4">
    <source>
        <dbReference type="EMBL" id="KGD79414.1"/>
    </source>
</evidence>
<dbReference type="InterPro" id="IPR023214">
    <property type="entry name" value="HAD_sf"/>
</dbReference>
<dbReference type="InterPro" id="IPR036412">
    <property type="entry name" value="HAD-like_sf"/>
</dbReference>
<dbReference type="PIRSF" id="PIRSF019271">
    <property type="entry name" value="Acid_Ptase_C"/>
    <property type="match status" value="1"/>
</dbReference>
<dbReference type="eggNOG" id="COG2503">
    <property type="taxonomic scope" value="Bacteria"/>
</dbReference>
<dbReference type="SFLD" id="SFLDS00003">
    <property type="entry name" value="Haloacid_Dehalogenase"/>
    <property type="match status" value="1"/>
</dbReference>
<dbReference type="InterPro" id="IPR005519">
    <property type="entry name" value="Acid_phosphat_B-like"/>
</dbReference>
<organism evidence="4 5">
    <name type="scientific">Tatumella morbirosei</name>
    <dbReference type="NCBI Taxonomy" id="642227"/>
    <lineage>
        <taxon>Bacteria</taxon>
        <taxon>Pseudomonadati</taxon>
        <taxon>Pseudomonadota</taxon>
        <taxon>Gammaproteobacteria</taxon>
        <taxon>Enterobacterales</taxon>
        <taxon>Erwiniaceae</taxon>
        <taxon>Tatumella</taxon>
    </lineage>
</organism>
<dbReference type="GO" id="GO:0009279">
    <property type="term" value="C:cell outer membrane"/>
    <property type="evidence" value="ECO:0007669"/>
    <property type="project" value="InterPro"/>
</dbReference>
<dbReference type="STRING" id="642227.HA49_02170"/>
<accession>A0A095TS62</accession>
<keyword evidence="5" id="KW-1185">Reference proteome</keyword>
<dbReference type="EMBL" id="JPKR02000005">
    <property type="protein sequence ID" value="KGD79414.1"/>
    <property type="molecule type" value="Genomic_DNA"/>
</dbReference>
<dbReference type="Gene3D" id="3.40.50.1000">
    <property type="entry name" value="HAD superfamily/HAD-like"/>
    <property type="match status" value="1"/>
</dbReference>